<comment type="caution">
    <text evidence="1">The sequence shown here is derived from an EMBL/GenBank/DDBJ whole genome shotgun (WGS) entry which is preliminary data.</text>
</comment>
<dbReference type="InterPro" id="IPR013783">
    <property type="entry name" value="Ig-like_fold"/>
</dbReference>
<accession>A0A365P0K3</accession>
<dbReference type="Pfam" id="PF13585">
    <property type="entry name" value="CHU_C"/>
    <property type="match status" value="1"/>
</dbReference>
<protein>
    <submittedName>
        <fullName evidence="1">Gliding motility-associated C-terminal domain-containing protein</fullName>
    </submittedName>
</protein>
<reference evidence="1 2" key="1">
    <citation type="submission" date="2018-06" db="EMBL/GenBank/DDBJ databases">
        <title>Flavobacterium tibetense sp. nov., isolated from a wetland YonghuCo on Tibetan Plateau.</title>
        <authorList>
            <person name="Xing P."/>
            <person name="Phurbu D."/>
            <person name="Lu H."/>
        </authorList>
    </citation>
    <scope>NUCLEOTIDE SEQUENCE [LARGE SCALE GENOMIC DNA]</scope>
    <source>
        <strain evidence="1 2">YH5</strain>
    </source>
</reference>
<dbReference type="Proteomes" id="UP000253319">
    <property type="component" value="Unassembled WGS sequence"/>
</dbReference>
<organism evidence="1 2">
    <name type="scientific">Flavobacterium tibetense</name>
    <dbReference type="NCBI Taxonomy" id="2233533"/>
    <lineage>
        <taxon>Bacteria</taxon>
        <taxon>Pseudomonadati</taxon>
        <taxon>Bacteroidota</taxon>
        <taxon>Flavobacteriia</taxon>
        <taxon>Flavobacteriales</taxon>
        <taxon>Flavobacteriaceae</taxon>
        <taxon>Flavobacterium</taxon>
    </lineage>
</organism>
<dbReference type="Gene3D" id="2.60.40.10">
    <property type="entry name" value="Immunoglobulins"/>
    <property type="match status" value="1"/>
</dbReference>
<evidence type="ECO:0000313" key="1">
    <source>
        <dbReference type="EMBL" id="RBA28017.1"/>
    </source>
</evidence>
<keyword evidence="2" id="KW-1185">Reference proteome</keyword>
<name>A0A365P0K3_9FLAO</name>
<evidence type="ECO:0000313" key="2">
    <source>
        <dbReference type="Proteomes" id="UP000253319"/>
    </source>
</evidence>
<dbReference type="InterPro" id="IPR026341">
    <property type="entry name" value="T9SS_type_B"/>
</dbReference>
<proteinExistence type="predicted"/>
<dbReference type="EMBL" id="QLST01000010">
    <property type="protein sequence ID" value="RBA28017.1"/>
    <property type="molecule type" value="Genomic_DNA"/>
</dbReference>
<gene>
    <name evidence="1" type="ORF">DPN68_08855</name>
</gene>
<dbReference type="AlphaFoldDB" id="A0A365P0K3"/>
<dbReference type="NCBIfam" id="TIGR04131">
    <property type="entry name" value="Bac_Flav_CTERM"/>
    <property type="match status" value="1"/>
</dbReference>
<dbReference type="OrthoDB" id="1140688at2"/>
<sequence length="576" mass="64154">MSQNVTLLEQINGRYDFTFVGNTLNTGENNVQATLSYLTSSTANLNLDSEDVVQRAYLYWAGSGTGDFEIKLNDNEISAERTFSHSRFIGGTLFNFFSAFADVTNLVQVTGNGDYTFSDLDIATDLAQHFTYRTNFSGWAILIVYENPNLPLNQLNIYDGLQGVPDALQIELTDLYVLNNTNAKAGFIAWEGDSQLPTETFTVNGTIISNPFNPPNNVFNSTNSVTGSNQLYNMDLDIYEIDDYISIGDTNASIALTSFQDFIMINTVITKLNSQLPDATIVLTPPSTECDSREILIDFTVSNLNSTEFLPAATPITFYIESQPIGTTFTQGIIPIGGNENGSIILNIPESFGLNFSLIANVDDDGSGVGIVIELNENNNTFEIEIDFNVSPDFNTLPNIRNCNLGLTRGIFDFSSYEELVKTNSLHEVSFHENWDDANQNINPIFNPSNYEAITTPKEIYVRIDNGGCYAITQFLLETYNCPPTVYNAVSANNDGMNDGFFIDGLRDVFTNFELLIFNRWGKHLWTGNNNKPDWDGYVSEGVGSKQAPEGTYYYILYLNDPDYTEPLTGYLYLTR</sequence>